<dbReference type="GO" id="GO:0090729">
    <property type="term" value="F:toxin activity"/>
    <property type="evidence" value="ECO:0007669"/>
    <property type="project" value="UniProtKB-KW"/>
</dbReference>
<organism evidence="13 14">
    <name type="scientific">Nephila pilipes</name>
    <name type="common">Giant wood spider</name>
    <name type="synonym">Nephila maculata</name>
    <dbReference type="NCBI Taxonomy" id="299642"/>
    <lineage>
        <taxon>Eukaryota</taxon>
        <taxon>Metazoa</taxon>
        <taxon>Ecdysozoa</taxon>
        <taxon>Arthropoda</taxon>
        <taxon>Chelicerata</taxon>
        <taxon>Arachnida</taxon>
        <taxon>Araneae</taxon>
        <taxon>Araneomorphae</taxon>
        <taxon>Entelegynae</taxon>
        <taxon>Araneoidea</taxon>
        <taxon>Nephilidae</taxon>
        <taxon>Nephila</taxon>
    </lineage>
</organism>
<feature type="repeat" description="ANK" evidence="10">
    <location>
        <begin position="120"/>
        <end position="152"/>
    </location>
</feature>
<feature type="transmembrane region" description="Helical" evidence="12">
    <location>
        <begin position="398"/>
        <end position="418"/>
    </location>
</feature>
<evidence type="ECO:0000313" key="13">
    <source>
        <dbReference type="EMBL" id="GFT78303.1"/>
    </source>
</evidence>
<keyword evidence="4" id="KW-0964">Secreted</keyword>
<evidence type="ECO:0000256" key="8">
    <source>
        <dbReference type="ARBA" id="ARBA00023028"/>
    </source>
</evidence>
<dbReference type="PROSITE" id="PS50088">
    <property type="entry name" value="ANK_REPEAT"/>
    <property type="match status" value="7"/>
</dbReference>
<name>A0A8X6U611_NEPPI</name>
<evidence type="ECO:0000256" key="11">
    <source>
        <dbReference type="SAM" id="Coils"/>
    </source>
</evidence>
<feature type="repeat" description="ANK" evidence="10">
    <location>
        <begin position="252"/>
        <end position="284"/>
    </location>
</feature>
<dbReference type="Pfam" id="PF00023">
    <property type="entry name" value="Ank"/>
    <property type="match status" value="1"/>
</dbReference>
<keyword evidence="11" id="KW-0175">Coiled coil</keyword>
<comment type="subcellular location">
    <subcellularLocation>
        <location evidence="2">Secreted</location>
    </subcellularLocation>
    <subcellularLocation>
        <location evidence="1">Target cell membrane</location>
    </subcellularLocation>
</comment>
<dbReference type="Gene3D" id="1.25.40.20">
    <property type="entry name" value="Ankyrin repeat-containing domain"/>
    <property type="match status" value="4"/>
</dbReference>
<dbReference type="InterPro" id="IPR002110">
    <property type="entry name" value="Ankyrin_rpt"/>
</dbReference>
<evidence type="ECO:0000256" key="7">
    <source>
        <dbReference type="ARBA" id="ARBA00022699"/>
    </source>
</evidence>
<accession>A0A8X6U611</accession>
<dbReference type="GO" id="GO:0044218">
    <property type="term" value="C:other organism cell membrane"/>
    <property type="evidence" value="ECO:0007669"/>
    <property type="project" value="UniProtKB-KW"/>
</dbReference>
<feature type="repeat" description="ANK" evidence="10">
    <location>
        <begin position="333"/>
        <end position="365"/>
    </location>
</feature>
<dbReference type="PANTHER" id="PTHR44207">
    <property type="entry name" value="SURFACE ANTIGEN BSPA-LIKE-RELATED"/>
    <property type="match status" value="1"/>
</dbReference>
<evidence type="ECO:0000256" key="9">
    <source>
        <dbReference type="ARBA" id="ARBA00023298"/>
    </source>
</evidence>
<dbReference type="PANTHER" id="PTHR44207:SF2">
    <property type="entry name" value="REPEAT PROTEIN, PUTATIVE-RELATED"/>
    <property type="match status" value="1"/>
</dbReference>
<evidence type="ECO:0000256" key="10">
    <source>
        <dbReference type="PROSITE-ProRule" id="PRU00023"/>
    </source>
</evidence>
<reference evidence="13" key="1">
    <citation type="submission" date="2020-08" db="EMBL/GenBank/DDBJ databases">
        <title>Multicomponent nature underlies the extraordinary mechanical properties of spider dragline silk.</title>
        <authorList>
            <person name="Kono N."/>
            <person name="Nakamura H."/>
            <person name="Mori M."/>
            <person name="Yoshida Y."/>
            <person name="Ohtoshi R."/>
            <person name="Malay A.D."/>
            <person name="Moran D.A.P."/>
            <person name="Tomita M."/>
            <person name="Numata K."/>
            <person name="Arakawa K."/>
        </authorList>
    </citation>
    <scope>NUCLEOTIDE SEQUENCE</scope>
</reference>
<keyword evidence="7" id="KW-0528">Neurotoxin</keyword>
<keyword evidence="14" id="KW-1185">Reference proteome</keyword>
<keyword evidence="12" id="KW-0812">Transmembrane</keyword>
<evidence type="ECO:0000313" key="14">
    <source>
        <dbReference type="Proteomes" id="UP000887013"/>
    </source>
</evidence>
<keyword evidence="8" id="KW-0638">Presynaptic neurotoxin</keyword>
<sequence length="456" mass="50763">MQLLNYDQNREIQSLNEDYNRKINLLKHKSDSELLKRLYSDGKFNDKPEYNAPDYDWEYTKYKNSLKDSEVRFDRELEKYENELKKLEQERYSIKHVMHEYDQWKKCGFDVNYFFKDSSKEFTLLHFAANFGDTNVTKLLLEEGANIDIKDQNKNTSLHLAASNGHTDIVKLLMEKGSDLSVVNKEGNTSLHLAASNGHTDIAKLLLEKGSDLSVVNKGGNTSLHLAASNGHIDTVKFLMEEGSDLSVVNKEGNTSLHLAASNGHTDIVKLLVEKGSDLSAVNKDGGTPLQIAFYNNHTEIVKYLMEKEPRMKEVLEHLVRCVVESKTHKLLKGSTPLHLAAVYDCTEIVESLLKEGKNPLSKDINGKTPRELATDESLIQIFRVAEIKQQEYDATKWGIVSGGSTAALGATVAATLFATVFTIGFLSIVGAVAAITTSALAIGGATYMVLKPNTE</sequence>
<keyword evidence="10" id="KW-0040">ANK repeat</keyword>
<keyword evidence="9" id="KW-1053">Target membrane</keyword>
<dbReference type="GO" id="GO:0006887">
    <property type="term" value="P:exocytosis"/>
    <property type="evidence" value="ECO:0007669"/>
    <property type="project" value="UniProtKB-KW"/>
</dbReference>
<feature type="transmembrane region" description="Helical" evidence="12">
    <location>
        <begin position="424"/>
        <end position="451"/>
    </location>
</feature>
<dbReference type="OrthoDB" id="6430205at2759"/>
<dbReference type="SMART" id="SM00248">
    <property type="entry name" value="ANK"/>
    <property type="match status" value="7"/>
</dbReference>
<feature type="repeat" description="ANK" evidence="10">
    <location>
        <begin position="219"/>
        <end position="251"/>
    </location>
</feature>
<proteinExistence type="predicted"/>
<protein>
    <submittedName>
        <fullName evidence="13">ANK_REP_REGION domain-containing protein</fullName>
    </submittedName>
</protein>
<feature type="repeat" description="ANK" evidence="10">
    <location>
        <begin position="153"/>
        <end position="185"/>
    </location>
</feature>
<evidence type="ECO:0000256" key="2">
    <source>
        <dbReference type="ARBA" id="ARBA00004613"/>
    </source>
</evidence>
<feature type="coiled-coil region" evidence="11">
    <location>
        <begin position="63"/>
        <end position="97"/>
    </location>
</feature>
<evidence type="ECO:0000256" key="6">
    <source>
        <dbReference type="ARBA" id="ARBA00022656"/>
    </source>
</evidence>
<keyword evidence="12" id="KW-0472">Membrane</keyword>
<keyword evidence="12" id="KW-1133">Transmembrane helix</keyword>
<keyword evidence="6" id="KW-0800">Toxin</keyword>
<comment type="caution">
    <text evidence="13">The sequence shown here is derived from an EMBL/GenBank/DDBJ whole genome shotgun (WGS) entry which is preliminary data.</text>
</comment>
<dbReference type="GO" id="GO:0044231">
    <property type="term" value="C:host cell presynaptic membrane"/>
    <property type="evidence" value="ECO:0007669"/>
    <property type="project" value="UniProtKB-KW"/>
</dbReference>
<dbReference type="InterPro" id="IPR036770">
    <property type="entry name" value="Ankyrin_rpt-contain_sf"/>
</dbReference>
<evidence type="ECO:0000256" key="4">
    <source>
        <dbReference type="ARBA" id="ARBA00022525"/>
    </source>
</evidence>
<dbReference type="GO" id="GO:0005576">
    <property type="term" value="C:extracellular region"/>
    <property type="evidence" value="ECO:0007669"/>
    <property type="project" value="UniProtKB-SubCell"/>
</dbReference>
<feature type="repeat" description="ANK" evidence="10">
    <location>
        <begin position="186"/>
        <end position="218"/>
    </location>
</feature>
<dbReference type="EMBL" id="BMAW01022554">
    <property type="protein sequence ID" value="GFT78303.1"/>
    <property type="molecule type" value="Genomic_DNA"/>
</dbReference>
<keyword evidence="5" id="KW-1052">Target cell membrane</keyword>
<dbReference type="PRINTS" id="PR01415">
    <property type="entry name" value="ANKYRIN"/>
</dbReference>
<dbReference type="Pfam" id="PF12796">
    <property type="entry name" value="Ank_2"/>
    <property type="match status" value="2"/>
</dbReference>
<evidence type="ECO:0000256" key="5">
    <source>
        <dbReference type="ARBA" id="ARBA00022537"/>
    </source>
</evidence>
<dbReference type="PROSITE" id="PS50297">
    <property type="entry name" value="ANK_REP_REGION"/>
    <property type="match status" value="7"/>
</dbReference>
<dbReference type="AlphaFoldDB" id="A0A8X6U611"/>
<feature type="repeat" description="ANK" evidence="10">
    <location>
        <begin position="285"/>
        <end position="308"/>
    </location>
</feature>
<dbReference type="SUPFAM" id="SSF48403">
    <property type="entry name" value="Ankyrin repeat"/>
    <property type="match status" value="1"/>
</dbReference>
<gene>
    <name evidence="13" type="ORF">NPIL_620041</name>
</gene>
<evidence type="ECO:0000256" key="12">
    <source>
        <dbReference type="SAM" id="Phobius"/>
    </source>
</evidence>
<evidence type="ECO:0000256" key="1">
    <source>
        <dbReference type="ARBA" id="ARBA00004175"/>
    </source>
</evidence>
<evidence type="ECO:0000256" key="3">
    <source>
        <dbReference type="ARBA" id="ARBA00022483"/>
    </source>
</evidence>
<keyword evidence="3" id="KW-0268">Exocytosis</keyword>
<dbReference type="Proteomes" id="UP000887013">
    <property type="component" value="Unassembled WGS sequence"/>
</dbReference>